<gene>
    <name evidence="8" type="ORF">GCM10025865_31440</name>
</gene>
<evidence type="ECO:0000259" key="7">
    <source>
        <dbReference type="Pfam" id="PF03717"/>
    </source>
</evidence>
<evidence type="ECO:0000256" key="5">
    <source>
        <dbReference type="SAM" id="Phobius"/>
    </source>
</evidence>
<evidence type="ECO:0000256" key="1">
    <source>
        <dbReference type="ARBA" id="ARBA00004370"/>
    </source>
</evidence>
<feature type="domain" description="Penicillin-binding protein transpeptidase" evidence="6">
    <location>
        <begin position="286"/>
        <end position="592"/>
    </location>
</feature>
<dbReference type="Gene3D" id="3.30.450.330">
    <property type="match status" value="1"/>
</dbReference>
<dbReference type="PANTHER" id="PTHR30627">
    <property type="entry name" value="PEPTIDOGLYCAN D,D-TRANSPEPTIDASE"/>
    <property type="match status" value="1"/>
</dbReference>
<keyword evidence="9" id="KW-1185">Reference proteome</keyword>
<evidence type="ECO:0000256" key="2">
    <source>
        <dbReference type="ARBA" id="ARBA00007171"/>
    </source>
</evidence>
<dbReference type="Pfam" id="PF00905">
    <property type="entry name" value="Transpeptidase"/>
    <property type="match status" value="1"/>
</dbReference>
<evidence type="ECO:0000256" key="4">
    <source>
        <dbReference type="SAM" id="MobiDB-lite"/>
    </source>
</evidence>
<keyword evidence="3 5" id="KW-0472">Membrane</keyword>
<dbReference type="EMBL" id="AP027729">
    <property type="protein sequence ID" value="BDZ43845.1"/>
    <property type="molecule type" value="Genomic_DNA"/>
</dbReference>
<organism evidence="8 9">
    <name type="scientific">Paraoerskovia sediminicola</name>
    <dbReference type="NCBI Taxonomy" id="1138587"/>
    <lineage>
        <taxon>Bacteria</taxon>
        <taxon>Bacillati</taxon>
        <taxon>Actinomycetota</taxon>
        <taxon>Actinomycetes</taxon>
        <taxon>Micrococcales</taxon>
        <taxon>Cellulomonadaceae</taxon>
        <taxon>Paraoerskovia</taxon>
    </lineage>
</organism>
<feature type="region of interest" description="Disordered" evidence="4">
    <location>
        <begin position="1"/>
        <end position="26"/>
    </location>
</feature>
<dbReference type="Gene3D" id="3.90.1310.10">
    <property type="entry name" value="Penicillin-binding protein 2a (Domain 2)"/>
    <property type="match status" value="1"/>
</dbReference>
<dbReference type="InterPro" id="IPR036138">
    <property type="entry name" value="PBP_dimer_sf"/>
</dbReference>
<evidence type="ECO:0000313" key="9">
    <source>
        <dbReference type="Proteomes" id="UP001321475"/>
    </source>
</evidence>
<proteinExistence type="inferred from homology"/>
<dbReference type="InterPro" id="IPR050515">
    <property type="entry name" value="Beta-lactam/transpept"/>
</dbReference>
<dbReference type="InterPro" id="IPR005311">
    <property type="entry name" value="PBP_dimer"/>
</dbReference>
<comment type="subcellular location">
    <subcellularLocation>
        <location evidence="1">Membrane</location>
    </subcellularLocation>
</comment>
<name>A0ABM8G6Q7_9CELL</name>
<feature type="transmembrane region" description="Helical" evidence="5">
    <location>
        <begin position="30"/>
        <end position="48"/>
    </location>
</feature>
<keyword evidence="5" id="KW-0812">Transmembrane</keyword>
<dbReference type="PANTHER" id="PTHR30627:SF1">
    <property type="entry name" value="PEPTIDOGLYCAN D,D-TRANSPEPTIDASE FTSI"/>
    <property type="match status" value="1"/>
</dbReference>
<protein>
    <submittedName>
        <fullName evidence="8">Cell division protein FtsI</fullName>
    </submittedName>
</protein>
<keyword evidence="8" id="KW-0132">Cell division</keyword>
<keyword evidence="8" id="KW-0131">Cell cycle</keyword>
<dbReference type="Gene3D" id="3.40.710.10">
    <property type="entry name" value="DD-peptidase/beta-lactamase superfamily"/>
    <property type="match status" value="1"/>
</dbReference>
<keyword evidence="5" id="KW-1133">Transmembrane helix</keyword>
<evidence type="ECO:0000259" key="6">
    <source>
        <dbReference type="Pfam" id="PF00905"/>
    </source>
</evidence>
<dbReference type="GO" id="GO:0051301">
    <property type="term" value="P:cell division"/>
    <property type="evidence" value="ECO:0007669"/>
    <property type="project" value="UniProtKB-KW"/>
</dbReference>
<dbReference type="InterPro" id="IPR012338">
    <property type="entry name" value="Beta-lactam/transpept-like"/>
</dbReference>
<dbReference type="Pfam" id="PF03717">
    <property type="entry name" value="PBP_dimer"/>
    <property type="match status" value="1"/>
</dbReference>
<dbReference type="SUPFAM" id="SSF56601">
    <property type="entry name" value="beta-lactamase/transpeptidase-like"/>
    <property type="match status" value="1"/>
</dbReference>
<feature type="domain" description="Penicillin-binding protein dimerisation" evidence="7">
    <location>
        <begin position="71"/>
        <end position="244"/>
    </location>
</feature>
<sequence>MSGGPPPTTRAAGPTGRSGPPGRPESRQRWLAALAALVVLLFGARLVYVQAIKGPELAQEALASRLHTSDTPAHRGDITDADGTVLATSVERYEVYADQKTIAQFVPTSSHQIDGMPVEGEGATAVARLLAPVLGRDPLELAADLVPEDPDRPNRHKVLKKDVVPEVQRAIAALNLRSVIGTDLVSERTYPAGSVAGNIVGYTGDVDGAQVGQGGAERMFDDVLGGTAGTVTFERGKGGQQIPTGEEDRVEASPGDDVALTVESDIQWKSQDAIDAAVKKHGADYGMVIVQDVRTGAVVALADSGTGDPNDRSTSAVADGSRVVSNIFDPGSTGKVITMSAVLENGIAEPESEFEVPYRYTTENGQTFKDSHEHPVEKMTLAGILAQSSNTGTVMVGQELPEQVRYDYLSKFGFGRMTGLGMPGESAGLLRPVDSWDGAMKYTVLFGQGVSVNAMQATSVFSTIANGGVRMPPTLLAGTTDASGVFTPTPAQEGTRVVSQETADTVLRMMEGVVAAEDGTGGRAVVPGYRVAGKTGTAQMQGADGKLSAIMASFIGVAPVDDPRYTVGVFLKNPRTSPYGGVVAAPVFQDVMGFTLEHKGVAPSTETFEPYATSW</sequence>
<dbReference type="InterPro" id="IPR001460">
    <property type="entry name" value="PCN-bd_Tpept"/>
</dbReference>
<dbReference type="SUPFAM" id="SSF56519">
    <property type="entry name" value="Penicillin binding protein dimerisation domain"/>
    <property type="match status" value="1"/>
</dbReference>
<feature type="compositionally biased region" description="Low complexity" evidence="4">
    <location>
        <begin position="9"/>
        <end position="20"/>
    </location>
</feature>
<evidence type="ECO:0000256" key="3">
    <source>
        <dbReference type="ARBA" id="ARBA00023136"/>
    </source>
</evidence>
<accession>A0ABM8G6Q7</accession>
<reference evidence="9" key="1">
    <citation type="journal article" date="2019" name="Int. J. Syst. Evol. Microbiol.">
        <title>The Global Catalogue of Microorganisms (GCM) 10K type strain sequencing project: providing services to taxonomists for standard genome sequencing and annotation.</title>
        <authorList>
            <consortium name="The Broad Institute Genomics Platform"/>
            <consortium name="The Broad Institute Genome Sequencing Center for Infectious Disease"/>
            <person name="Wu L."/>
            <person name="Ma J."/>
        </authorList>
    </citation>
    <scope>NUCLEOTIDE SEQUENCE [LARGE SCALE GENOMIC DNA]</scope>
    <source>
        <strain evidence="9">NBRC 108565</strain>
    </source>
</reference>
<comment type="similarity">
    <text evidence="2">Belongs to the transpeptidase family.</text>
</comment>
<dbReference type="Proteomes" id="UP001321475">
    <property type="component" value="Chromosome"/>
</dbReference>
<evidence type="ECO:0000313" key="8">
    <source>
        <dbReference type="EMBL" id="BDZ43845.1"/>
    </source>
</evidence>